<dbReference type="PANTHER" id="PTHR46685">
    <property type="entry name" value="28S RIBOSOMAL PROTEIN S15, MITOCHONDRIAL"/>
    <property type="match status" value="1"/>
</dbReference>
<keyword evidence="10" id="KW-1133">Transmembrane helix</keyword>
<keyword evidence="12" id="KW-1185">Reference proteome</keyword>
<dbReference type="GO" id="GO:0032543">
    <property type="term" value="P:mitochondrial translation"/>
    <property type="evidence" value="ECO:0007669"/>
    <property type="project" value="TreeGrafter"/>
</dbReference>
<comment type="caution">
    <text evidence="11">The sequence shown here is derived from an EMBL/GenBank/DDBJ whole genome shotgun (WGS) entry which is preliminary data.</text>
</comment>
<evidence type="ECO:0000256" key="8">
    <source>
        <dbReference type="ARBA" id="ARBA00035528"/>
    </source>
</evidence>
<sequence>MSFNLIPQKYYYLCFRQLHLSNILGYGRFTYFNIHKNVTDPARQDPDYFEKEAKKLPLEESKKKNNNKRVEDLPLKFCDYIMLMFILTWLVWPIMSFIQNKSYTANEESFYSNNNNYIKQNNNKKNERPTFNYFLKKSSEKKFGGTEVISILFIVISWSIFLFPVQIKVLFWEALESFYYYLCFRQLHLSNILGYGRFTYFNIHKNVTDPARQDPDYFEKEAEKLPLDARYIDQLKIFGKEKIGSERQLIFKAQDNLIGNSTDYGLPRLNMDEPKLDYRGIDALESAPESVKKIFSLAHASSRDMNMAWKSEMIKKVRRDDLDGKSLSAKIGWATATIRNWNRVYAEFEVQRNTSTRNPKLPRATWISHPLYLLINQRRKWLRLLREQSEEDFQRCINELRISYIVQKEPEHVKTRKVWSEVQLKRRIAIEKEKQLDELHNRLKDNREEKMHAIDKEAKALANELRKEKERLHQLDIIEKKTVSNIVGEYEPNYIGEMTEIVDNAQLFVH</sequence>
<dbReference type="AlphaFoldDB" id="A0A8T0A093"/>
<evidence type="ECO:0000256" key="4">
    <source>
        <dbReference type="ARBA" id="ARBA00022980"/>
    </source>
</evidence>
<accession>A0A8T0A093</accession>
<evidence type="ECO:0000256" key="7">
    <source>
        <dbReference type="ARBA" id="ARBA00035249"/>
    </source>
</evidence>
<organism evidence="11 12">
    <name type="scientific">Meloidogyne graminicola</name>
    <dbReference type="NCBI Taxonomy" id="189291"/>
    <lineage>
        <taxon>Eukaryota</taxon>
        <taxon>Metazoa</taxon>
        <taxon>Ecdysozoa</taxon>
        <taxon>Nematoda</taxon>
        <taxon>Chromadorea</taxon>
        <taxon>Rhabditida</taxon>
        <taxon>Tylenchina</taxon>
        <taxon>Tylenchomorpha</taxon>
        <taxon>Tylenchoidea</taxon>
        <taxon>Meloidogynidae</taxon>
        <taxon>Meloidogyninae</taxon>
        <taxon>Meloidogyne</taxon>
    </lineage>
</organism>
<keyword evidence="6" id="KW-0687">Ribonucleoprotein</keyword>
<dbReference type="GO" id="GO:0005763">
    <property type="term" value="C:mitochondrial small ribosomal subunit"/>
    <property type="evidence" value="ECO:0007669"/>
    <property type="project" value="TreeGrafter"/>
</dbReference>
<dbReference type="PANTHER" id="PTHR46685:SF1">
    <property type="entry name" value="SMALL RIBOSOMAL SUBUNIT PROTEIN US15M"/>
    <property type="match status" value="1"/>
</dbReference>
<dbReference type="InterPro" id="IPR052137">
    <property type="entry name" value="uS15_ribosomal"/>
</dbReference>
<gene>
    <name evidence="11" type="ORF">Mgra_00001788</name>
</gene>
<protein>
    <recommendedName>
        <fullName evidence="7">Small ribosomal subunit protein uS15m</fullName>
    </recommendedName>
    <alternativeName>
        <fullName evidence="8">28S ribosomal protein S15, mitochondrial</fullName>
    </alternativeName>
</protein>
<comment type="subcellular location">
    <subcellularLocation>
        <location evidence="1">Mitochondrion</location>
    </subcellularLocation>
</comment>
<keyword evidence="3" id="KW-0809">Transit peptide</keyword>
<keyword evidence="5" id="KW-0496">Mitochondrion</keyword>
<evidence type="ECO:0000256" key="10">
    <source>
        <dbReference type="SAM" id="Phobius"/>
    </source>
</evidence>
<comment type="similarity">
    <text evidence="2">Belongs to the universal ribosomal protein uS15 family.</text>
</comment>
<evidence type="ECO:0000313" key="12">
    <source>
        <dbReference type="Proteomes" id="UP000605970"/>
    </source>
</evidence>
<evidence type="ECO:0000256" key="5">
    <source>
        <dbReference type="ARBA" id="ARBA00023128"/>
    </source>
</evidence>
<feature type="transmembrane region" description="Helical" evidence="10">
    <location>
        <begin position="77"/>
        <end position="98"/>
    </location>
</feature>
<dbReference type="GO" id="GO:0003723">
    <property type="term" value="F:RNA binding"/>
    <property type="evidence" value="ECO:0007669"/>
    <property type="project" value="TreeGrafter"/>
</dbReference>
<proteinExistence type="inferred from homology"/>
<evidence type="ECO:0000313" key="11">
    <source>
        <dbReference type="EMBL" id="KAF7638706.1"/>
    </source>
</evidence>
<evidence type="ECO:0000256" key="9">
    <source>
        <dbReference type="SAM" id="Coils"/>
    </source>
</evidence>
<dbReference type="Proteomes" id="UP000605970">
    <property type="component" value="Unassembled WGS sequence"/>
</dbReference>
<dbReference type="InterPro" id="IPR009068">
    <property type="entry name" value="uS15_NS1_RNA-bd_sf"/>
</dbReference>
<dbReference type="OrthoDB" id="1413014at2759"/>
<keyword evidence="10" id="KW-0472">Membrane</keyword>
<name>A0A8T0A093_9BILA</name>
<dbReference type="EMBL" id="JABEBT010000010">
    <property type="protein sequence ID" value="KAF7638706.1"/>
    <property type="molecule type" value="Genomic_DNA"/>
</dbReference>
<keyword evidence="10" id="KW-0812">Transmembrane</keyword>
<keyword evidence="4" id="KW-0689">Ribosomal protein</keyword>
<evidence type="ECO:0000256" key="1">
    <source>
        <dbReference type="ARBA" id="ARBA00004173"/>
    </source>
</evidence>
<keyword evidence="9" id="KW-0175">Coiled coil</keyword>
<feature type="transmembrane region" description="Helical" evidence="10">
    <location>
        <begin position="148"/>
        <end position="171"/>
    </location>
</feature>
<evidence type="ECO:0000256" key="6">
    <source>
        <dbReference type="ARBA" id="ARBA00023274"/>
    </source>
</evidence>
<feature type="coiled-coil region" evidence="9">
    <location>
        <begin position="429"/>
        <end position="478"/>
    </location>
</feature>
<reference evidence="11" key="1">
    <citation type="journal article" date="2020" name="Ecol. Evol.">
        <title>Genome structure and content of the rice root-knot nematode (Meloidogyne graminicola).</title>
        <authorList>
            <person name="Phan N.T."/>
            <person name="Danchin E.G.J."/>
            <person name="Klopp C."/>
            <person name="Perfus-Barbeoch L."/>
            <person name="Kozlowski D.K."/>
            <person name="Koutsovoulos G.D."/>
            <person name="Lopez-Roques C."/>
            <person name="Bouchez O."/>
            <person name="Zahm M."/>
            <person name="Besnard G."/>
            <person name="Bellafiore S."/>
        </authorList>
    </citation>
    <scope>NUCLEOTIDE SEQUENCE</scope>
    <source>
        <strain evidence="11">VN-18</strain>
    </source>
</reference>
<dbReference type="SUPFAM" id="SSF47060">
    <property type="entry name" value="S15/NS1 RNA-binding domain"/>
    <property type="match status" value="1"/>
</dbReference>
<dbReference type="Gene3D" id="1.10.287.10">
    <property type="entry name" value="S15/NS1, RNA-binding"/>
    <property type="match status" value="1"/>
</dbReference>
<dbReference type="GO" id="GO:0003735">
    <property type="term" value="F:structural constituent of ribosome"/>
    <property type="evidence" value="ECO:0007669"/>
    <property type="project" value="TreeGrafter"/>
</dbReference>
<evidence type="ECO:0000256" key="3">
    <source>
        <dbReference type="ARBA" id="ARBA00022946"/>
    </source>
</evidence>
<evidence type="ECO:0000256" key="2">
    <source>
        <dbReference type="ARBA" id="ARBA00008434"/>
    </source>
</evidence>